<evidence type="ECO:0000313" key="1">
    <source>
        <dbReference type="Proteomes" id="UP000887579"/>
    </source>
</evidence>
<dbReference type="Proteomes" id="UP000887579">
    <property type="component" value="Unplaced"/>
</dbReference>
<name>A0AC34GK66_9BILA</name>
<reference evidence="2" key="1">
    <citation type="submission" date="2022-11" db="UniProtKB">
        <authorList>
            <consortium name="WormBaseParasite"/>
        </authorList>
    </citation>
    <scope>IDENTIFICATION</scope>
</reference>
<protein>
    <submittedName>
        <fullName evidence="2">Uncharacterized protein</fullName>
    </submittedName>
</protein>
<organism evidence="1 2">
    <name type="scientific">Panagrolaimus sp. ES5</name>
    <dbReference type="NCBI Taxonomy" id="591445"/>
    <lineage>
        <taxon>Eukaryota</taxon>
        <taxon>Metazoa</taxon>
        <taxon>Ecdysozoa</taxon>
        <taxon>Nematoda</taxon>
        <taxon>Chromadorea</taxon>
        <taxon>Rhabditida</taxon>
        <taxon>Tylenchina</taxon>
        <taxon>Panagrolaimomorpha</taxon>
        <taxon>Panagrolaimoidea</taxon>
        <taxon>Panagrolaimidae</taxon>
        <taxon>Panagrolaimus</taxon>
    </lineage>
</organism>
<accession>A0AC34GK66</accession>
<evidence type="ECO:0000313" key="2">
    <source>
        <dbReference type="WBParaSite" id="ES5_v2.g29955.t1"/>
    </source>
</evidence>
<proteinExistence type="predicted"/>
<sequence length="176" mass="19861">MNNEIERYAAPIERVPNPMALSAVGDPQTAYPQHPQQQQQPLIFDELESFVAAPSTFEDAMMLDSSDLMDVDNTNEILESQPSTSVQEPNDGSTVEGSTKSLNEALRQVIKPISEIPENEEIIESTKRAMEAFQKRNPFPLSKKDKKKQQIEQEELLRDLISPDPIPIQTLSRRTL</sequence>
<dbReference type="WBParaSite" id="ES5_v2.g29955.t1">
    <property type="protein sequence ID" value="ES5_v2.g29955.t1"/>
    <property type="gene ID" value="ES5_v2.g29955"/>
</dbReference>